<evidence type="ECO:0000313" key="5">
    <source>
        <dbReference type="EMBL" id="SVA44689.1"/>
    </source>
</evidence>
<dbReference type="InterPro" id="IPR005177">
    <property type="entry name" value="Kinase-pyrophosphorylase"/>
</dbReference>
<keyword evidence="4" id="KW-0418">Kinase</keyword>
<keyword evidence="1" id="KW-0723">Serine/threonine-protein kinase</keyword>
<evidence type="ECO:0000256" key="1">
    <source>
        <dbReference type="ARBA" id="ARBA00022527"/>
    </source>
</evidence>
<dbReference type="NCBIfam" id="NF003742">
    <property type="entry name" value="PRK05339.1"/>
    <property type="match status" value="1"/>
</dbReference>
<sequence>MNKTKVYFISDGTGLSTEQLGKSILIQFPDIDFEYKTIPFVNTLKKAQALAKKINKEPSAMVFSTLIYDELNEPFDAGDFFHINFLKQTINQIENIKKFKAVPTMGLDYRFGEVDSYEERITAMDFTISSDDGNNVERYNTADIIIVGVSRTGKTPVSIYLALMNGLAVANYPLVDLELESQQLPNSLKRFKDKLFGLTIAPKRLQEIREKRRSTGKYATPHQVQAEVRYSESLFNKYSIPYIDTTSISVEEIATSIRTRLFNNVI</sequence>
<dbReference type="GO" id="GO:0004674">
    <property type="term" value="F:protein serine/threonine kinase activity"/>
    <property type="evidence" value="ECO:0007669"/>
    <property type="project" value="UniProtKB-KW"/>
</dbReference>
<evidence type="ECO:0000256" key="2">
    <source>
        <dbReference type="ARBA" id="ARBA00022679"/>
    </source>
</evidence>
<keyword evidence="3" id="KW-0547">Nucleotide-binding</keyword>
<name>A0A381VWL2_9ZZZZ</name>
<accession>A0A381VWL2</accession>
<dbReference type="PANTHER" id="PTHR31756:SF3">
    <property type="entry name" value="PYRUVATE, PHOSPHATE DIKINASE REGULATORY PROTEIN 1, CHLOROPLASTIC"/>
    <property type="match status" value="1"/>
</dbReference>
<dbReference type="EMBL" id="UINC01010010">
    <property type="protein sequence ID" value="SVA44689.1"/>
    <property type="molecule type" value="Genomic_DNA"/>
</dbReference>
<dbReference type="PANTHER" id="PTHR31756">
    <property type="entry name" value="PYRUVATE, PHOSPHATE DIKINASE REGULATORY PROTEIN 1, CHLOROPLASTIC"/>
    <property type="match status" value="1"/>
</dbReference>
<keyword evidence="2" id="KW-0808">Transferase</keyword>
<evidence type="ECO:0008006" key="6">
    <source>
        <dbReference type="Google" id="ProtNLM"/>
    </source>
</evidence>
<protein>
    <recommendedName>
        <fullName evidence="6">Phosphoenolpyruvate synthase regulatory protein</fullName>
    </recommendedName>
</protein>
<dbReference type="AlphaFoldDB" id="A0A381VWL2"/>
<reference evidence="5" key="1">
    <citation type="submission" date="2018-05" db="EMBL/GenBank/DDBJ databases">
        <authorList>
            <person name="Lanie J.A."/>
            <person name="Ng W.-L."/>
            <person name="Kazmierczak K.M."/>
            <person name="Andrzejewski T.M."/>
            <person name="Davidsen T.M."/>
            <person name="Wayne K.J."/>
            <person name="Tettelin H."/>
            <person name="Glass J.I."/>
            <person name="Rusch D."/>
            <person name="Podicherti R."/>
            <person name="Tsui H.-C.T."/>
            <person name="Winkler M.E."/>
        </authorList>
    </citation>
    <scope>NUCLEOTIDE SEQUENCE</scope>
</reference>
<dbReference type="Pfam" id="PF03618">
    <property type="entry name" value="Kinase-PPPase"/>
    <property type="match status" value="1"/>
</dbReference>
<proteinExistence type="predicted"/>
<dbReference type="GO" id="GO:0005524">
    <property type="term" value="F:ATP binding"/>
    <property type="evidence" value="ECO:0007669"/>
    <property type="project" value="InterPro"/>
</dbReference>
<evidence type="ECO:0000256" key="4">
    <source>
        <dbReference type="ARBA" id="ARBA00022777"/>
    </source>
</evidence>
<gene>
    <name evidence="5" type="ORF">METZ01_LOCUS97543</name>
</gene>
<evidence type="ECO:0000256" key="3">
    <source>
        <dbReference type="ARBA" id="ARBA00022741"/>
    </source>
</evidence>
<organism evidence="5">
    <name type="scientific">marine metagenome</name>
    <dbReference type="NCBI Taxonomy" id="408172"/>
    <lineage>
        <taxon>unclassified sequences</taxon>
        <taxon>metagenomes</taxon>
        <taxon>ecological metagenomes</taxon>
    </lineage>
</organism>